<evidence type="ECO:0000256" key="13">
    <source>
        <dbReference type="ARBA" id="ARBA00023239"/>
    </source>
</evidence>
<dbReference type="GO" id="GO:0009346">
    <property type="term" value="C:ATP-independent citrate lyase complex"/>
    <property type="evidence" value="ECO:0007669"/>
    <property type="project" value="InterPro"/>
</dbReference>
<evidence type="ECO:0000256" key="14">
    <source>
        <dbReference type="ARBA" id="ARBA00030255"/>
    </source>
</evidence>
<dbReference type="InterPro" id="IPR023439">
    <property type="entry name" value="Mal_deCO2ase/Cit_lyase_ACP"/>
</dbReference>
<dbReference type="InterPro" id="IPR040442">
    <property type="entry name" value="Pyrv_kinase-like_dom_sf"/>
</dbReference>
<keyword evidence="9" id="KW-0963">Cytoplasm</keyword>
<comment type="subcellular location">
    <subcellularLocation>
        <location evidence="3">Cytoplasm</location>
    </subcellularLocation>
</comment>
<dbReference type="GO" id="GO:0006107">
    <property type="term" value="P:oxaloacetate metabolic process"/>
    <property type="evidence" value="ECO:0007669"/>
    <property type="project" value="TreeGrafter"/>
</dbReference>
<evidence type="ECO:0000256" key="11">
    <source>
        <dbReference type="ARBA" id="ARBA00022723"/>
    </source>
</evidence>
<evidence type="ECO:0000256" key="2">
    <source>
        <dbReference type="ARBA" id="ARBA00003671"/>
    </source>
</evidence>
<evidence type="ECO:0000256" key="4">
    <source>
        <dbReference type="ARBA" id="ARBA00005549"/>
    </source>
</evidence>
<dbReference type="NCBIfam" id="TIGR01588">
    <property type="entry name" value="citE"/>
    <property type="match status" value="1"/>
</dbReference>
<keyword evidence="13 19" id="KW-0456">Lyase</keyword>
<evidence type="ECO:0000256" key="3">
    <source>
        <dbReference type="ARBA" id="ARBA00004496"/>
    </source>
</evidence>
<evidence type="ECO:0000256" key="5">
    <source>
        <dbReference type="ARBA" id="ARBA00011382"/>
    </source>
</evidence>
<comment type="similarity">
    <text evidence="4">Belongs to the HpcH/HpaI aldolase family. Citrate lyase beta subunit subfamily.</text>
</comment>
<comment type="catalytic activity">
    <reaction evidence="17">
        <text>(3S)-citryl-CoA = oxaloacetate + acetyl-CoA</text>
        <dbReference type="Rhea" id="RHEA:20812"/>
        <dbReference type="ChEBI" id="CHEBI:16452"/>
        <dbReference type="ChEBI" id="CHEBI:57288"/>
        <dbReference type="ChEBI" id="CHEBI:57321"/>
        <dbReference type="EC" id="4.1.3.34"/>
    </reaction>
</comment>
<protein>
    <recommendedName>
        <fullName evidence="8">Citrate lyase subunit beta</fullName>
        <ecNumber evidence="6">4.1.3.34</ecNumber>
        <ecNumber evidence="7">4.1.3.6</ecNumber>
    </recommendedName>
    <alternativeName>
        <fullName evidence="14">Citrate (pro-3S)-lyase subunit beta</fullName>
    </alternativeName>
    <alternativeName>
        <fullName evidence="15">Citryl-CoA lyase subunit</fullName>
    </alternativeName>
</protein>
<dbReference type="NCBIfam" id="NF009726">
    <property type="entry name" value="PRK13253.1"/>
    <property type="match status" value="1"/>
</dbReference>
<dbReference type="InterPro" id="IPR006495">
    <property type="entry name" value="CitD"/>
</dbReference>
<evidence type="ECO:0000256" key="7">
    <source>
        <dbReference type="ARBA" id="ARBA00012914"/>
    </source>
</evidence>
<evidence type="ECO:0000256" key="16">
    <source>
        <dbReference type="ARBA" id="ARBA00048308"/>
    </source>
</evidence>
<dbReference type="AlphaFoldDB" id="A0A2X1Q098"/>
<evidence type="ECO:0000256" key="12">
    <source>
        <dbReference type="ARBA" id="ARBA00022842"/>
    </source>
</evidence>
<keyword evidence="12" id="KW-0460">Magnesium</keyword>
<dbReference type="InterPro" id="IPR006475">
    <property type="entry name" value="Citrate_lyase_beta_bac"/>
</dbReference>
<sequence length="400" mass="43494">MKINQPAVAGTLESGDVMIRIAPLDTQDIDLQINSSVEKQFGDAIRTTILDVLARYNVRGVQLNVDDKGGTGLHFTCTTGSPAGTRQRYPGSAMGGLPMISASLQQRKTRTRRSMLFVPGANAAMVSNSFIYPADALMFDLEDSVALREKDTARRMVYHALQHPLYRDIETIVRVNALDSEWGVNDLEAVVRGGADVVRLPKTDTAQDVLDIEKEILRIEKACGREPGSTGLLAAIESPLGITRAVEIAHASERLIGIALGAEDYVRNLRTERSPEGTELLFARCSILQAARSAGIQAFDTVYSDANNEAGFLQEAAHIKQLGFDGKSLINPRQIDLLHNLYAPTQKEVDHARRVVEAAEAAAREGLGVVSLNGKMVDGPVIDRARLVLSRAELSGIREE</sequence>
<name>A0A2X1Q098_ECOLX</name>
<comment type="catalytic activity">
    <reaction evidence="16">
        <text>citrate = oxaloacetate + acetate</text>
        <dbReference type="Rhea" id="RHEA:10760"/>
        <dbReference type="ChEBI" id="CHEBI:16452"/>
        <dbReference type="ChEBI" id="CHEBI:16947"/>
        <dbReference type="ChEBI" id="CHEBI:30089"/>
        <dbReference type="EC" id="4.1.3.6"/>
    </reaction>
</comment>
<evidence type="ECO:0000256" key="9">
    <source>
        <dbReference type="ARBA" id="ARBA00022490"/>
    </source>
</evidence>
<dbReference type="SUPFAM" id="SSF51621">
    <property type="entry name" value="Phosphoenolpyruvate/pyruvate domain"/>
    <property type="match status" value="1"/>
</dbReference>
<dbReference type="Pfam" id="PF03328">
    <property type="entry name" value="HpcH_HpaI"/>
    <property type="match status" value="1"/>
</dbReference>
<dbReference type="PANTHER" id="PTHR32308">
    <property type="entry name" value="LYASE BETA SUBUNIT, PUTATIVE (AFU_ORTHOLOGUE AFUA_4G13030)-RELATED"/>
    <property type="match status" value="1"/>
</dbReference>
<evidence type="ECO:0000256" key="10">
    <source>
        <dbReference type="ARBA" id="ARBA00022553"/>
    </source>
</evidence>
<comment type="cofactor">
    <cofactor evidence="1">
        <name>Mg(2+)</name>
        <dbReference type="ChEBI" id="CHEBI:18420"/>
    </cofactor>
</comment>
<dbReference type="GO" id="GO:0008815">
    <property type="term" value="F:citrate (pro-3S)-lyase activity"/>
    <property type="evidence" value="ECO:0007669"/>
    <property type="project" value="UniProtKB-EC"/>
</dbReference>
<dbReference type="NCBIfam" id="TIGR01608">
    <property type="entry name" value="citD"/>
    <property type="match status" value="1"/>
</dbReference>
<evidence type="ECO:0000256" key="15">
    <source>
        <dbReference type="ARBA" id="ARBA00032495"/>
    </source>
</evidence>
<proteinExistence type="inferred from homology"/>
<evidence type="ECO:0000313" key="20">
    <source>
        <dbReference type="Proteomes" id="UP000250780"/>
    </source>
</evidence>
<dbReference type="EC" id="4.1.3.6" evidence="7"/>
<evidence type="ECO:0000313" key="19">
    <source>
        <dbReference type="EMBL" id="SPX11359.1"/>
    </source>
</evidence>
<dbReference type="GO" id="GO:0005737">
    <property type="term" value="C:cytoplasm"/>
    <property type="evidence" value="ECO:0007669"/>
    <property type="project" value="UniProtKB-SubCell"/>
</dbReference>
<accession>A0A2X1Q098</accession>
<dbReference type="Pfam" id="PF06857">
    <property type="entry name" value="ACP"/>
    <property type="match status" value="1"/>
</dbReference>
<dbReference type="PANTHER" id="PTHR32308:SF10">
    <property type="entry name" value="CITRATE LYASE SUBUNIT BETA"/>
    <property type="match status" value="1"/>
</dbReference>
<dbReference type="EC" id="4.1.3.34" evidence="6"/>
<dbReference type="GO" id="GO:0008816">
    <property type="term" value="F:citryl-CoA lyase activity"/>
    <property type="evidence" value="ECO:0007669"/>
    <property type="project" value="UniProtKB-EC"/>
</dbReference>
<dbReference type="GO" id="GO:0006084">
    <property type="term" value="P:acetyl-CoA metabolic process"/>
    <property type="evidence" value="ECO:0007669"/>
    <property type="project" value="InterPro"/>
</dbReference>
<evidence type="ECO:0000256" key="17">
    <source>
        <dbReference type="ARBA" id="ARBA00049110"/>
    </source>
</evidence>
<dbReference type="Proteomes" id="UP000250780">
    <property type="component" value="Unassembled WGS sequence"/>
</dbReference>
<dbReference type="EMBL" id="UASD01000008">
    <property type="protein sequence ID" value="SPX11359.1"/>
    <property type="molecule type" value="Genomic_DNA"/>
</dbReference>
<dbReference type="Gene3D" id="3.20.20.60">
    <property type="entry name" value="Phosphoenolpyruvate-binding domains"/>
    <property type="match status" value="1"/>
</dbReference>
<dbReference type="InterPro" id="IPR015813">
    <property type="entry name" value="Pyrv/PenolPyrv_kinase-like_dom"/>
</dbReference>
<evidence type="ECO:0000259" key="18">
    <source>
        <dbReference type="Pfam" id="PF03328"/>
    </source>
</evidence>
<keyword evidence="11" id="KW-0479">Metal-binding</keyword>
<feature type="domain" description="HpcH/HpaI aldolase/citrate lyase" evidence="18">
    <location>
        <begin position="113"/>
        <end position="332"/>
    </location>
</feature>
<reference evidence="19 20" key="1">
    <citation type="submission" date="2018-06" db="EMBL/GenBank/DDBJ databases">
        <authorList>
            <consortium name="Pathogen Informatics"/>
            <person name="Doyle S."/>
        </authorList>
    </citation>
    <scope>NUCLEOTIDE SEQUENCE [LARGE SCALE GENOMIC DNA]</scope>
    <source>
        <strain evidence="19 20">NCTC9073</strain>
    </source>
</reference>
<gene>
    <name evidence="19" type="primary">citE</name>
    <name evidence="19" type="ORF">NCTC9073_02694</name>
</gene>
<evidence type="ECO:0000256" key="6">
    <source>
        <dbReference type="ARBA" id="ARBA00012258"/>
    </source>
</evidence>
<dbReference type="InterPro" id="IPR005000">
    <property type="entry name" value="Aldolase/citrate-lyase_domain"/>
</dbReference>
<dbReference type="GO" id="GO:0000287">
    <property type="term" value="F:magnesium ion binding"/>
    <property type="evidence" value="ECO:0007669"/>
    <property type="project" value="TreeGrafter"/>
</dbReference>
<comment type="subunit">
    <text evidence="5">Oligomer with a subunit composition of (alpha,beta,gamma)6.</text>
</comment>
<keyword evidence="10" id="KW-0597">Phosphoprotein</keyword>
<evidence type="ECO:0000256" key="8">
    <source>
        <dbReference type="ARBA" id="ARBA00015712"/>
    </source>
</evidence>
<dbReference type="FunFam" id="3.20.20.60:FF:000008">
    <property type="entry name" value="Citrate (Pro-3S)-lyase subunit beta"/>
    <property type="match status" value="1"/>
</dbReference>
<comment type="function">
    <text evidence="2">Represents a citryl-ACP lyase.</text>
</comment>
<organism evidence="19 20">
    <name type="scientific">Escherichia coli</name>
    <dbReference type="NCBI Taxonomy" id="562"/>
    <lineage>
        <taxon>Bacteria</taxon>
        <taxon>Pseudomonadati</taxon>
        <taxon>Pseudomonadota</taxon>
        <taxon>Gammaproteobacteria</taxon>
        <taxon>Enterobacterales</taxon>
        <taxon>Enterobacteriaceae</taxon>
        <taxon>Escherichia</taxon>
    </lineage>
</organism>
<evidence type="ECO:0000256" key="1">
    <source>
        <dbReference type="ARBA" id="ARBA00001946"/>
    </source>
</evidence>